<dbReference type="SUPFAM" id="SSF55931">
    <property type="entry name" value="Glutamine synthetase/guanido kinase"/>
    <property type="match status" value="1"/>
</dbReference>
<dbReference type="PANTHER" id="PTHR34378:SF1">
    <property type="entry name" value="GLUTAMATE--CYSTEINE LIGASE, CHLOROPLASTIC"/>
    <property type="match status" value="1"/>
</dbReference>
<evidence type="ECO:0000256" key="5">
    <source>
        <dbReference type="HAMAP-Rule" id="MF_02034"/>
    </source>
</evidence>
<sequence length="423" mass="44866">MTDVQAFARGCFQRTETDRVGVELEFLVFDAETPSRQVPIARVADALPPLPGGSSVTFEPGGQLELATPPLPLSEAVAGLVADIDAVRRALSAAGLVLGSRALDSIRIPVRQLRLPRYEAMAAFLGLPYGRLMMCSTASVQVNLDFGANPRARWDRAHLLGPVLVAAFANSPRDGWMSGRQAVWLNLDRTRTAPVAMGGDPAEEWAEYLLDARLMLVREPASAPGMSGAGMSGAGMSGAGMNGANEAGANAATAAGMYGGGRGRAPIGPGVVACRAVLDGSPYRDFARVAGRPPTGDDLAYHATTMFPPVRPRGWMEIRYLDAQGPKDWPVCVAVVHALVTDDRAADAALDAALPVRGDWARAARFGLAEPRMRRAAEVCFRAAVEALPRLGADPWLVERVGRFAARYIEPGRSPALDLEMCG</sequence>
<evidence type="ECO:0000313" key="6">
    <source>
        <dbReference type="EMBL" id="MFF3670241.1"/>
    </source>
</evidence>
<comment type="similarity">
    <text evidence="5">Belongs to the glutamate--cysteine ligase type 2 family. EgtA subfamily.</text>
</comment>
<evidence type="ECO:0000256" key="3">
    <source>
        <dbReference type="ARBA" id="ARBA00022840"/>
    </source>
</evidence>
<comment type="pathway">
    <text evidence="5">Amino-acid biosynthesis; ergothioneine biosynthesis.</text>
</comment>
<gene>
    <name evidence="5" type="primary">egtA</name>
    <name evidence="6" type="ORF">ACFYXI_32105</name>
</gene>
<dbReference type="InterPro" id="IPR035434">
    <property type="entry name" value="GCL_bact_plant"/>
</dbReference>
<keyword evidence="1 5" id="KW-0436">Ligase</keyword>
<comment type="function">
    <text evidence="5">Catalyzes the synthesis of gamma-glutamylcysteine (gamma-GC). This compound is used as substrate for the biosynthesis of the low-molecular thiol compound ergothioneine.</text>
</comment>
<keyword evidence="7" id="KW-1185">Reference proteome</keyword>
<dbReference type="HAMAP" id="MF_02034">
    <property type="entry name" value="EgtA"/>
    <property type="match status" value="1"/>
</dbReference>
<dbReference type="EC" id="6.3.2.2" evidence="5"/>
<proteinExistence type="inferred from homology"/>
<evidence type="ECO:0000256" key="1">
    <source>
        <dbReference type="ARBA" id="ARBA00022598"/>
    </source>
</evidence>
<dbReference type="EMBL" id="JBIASD010000029">
    <property type="protein sequence ID" value="MFF3670241.1"/>
    <property type="molecule type" value="Genomic_DNA"/>
</dbReference>
<evidence type="ECO:0000256" key="4">
    <source>
        <dbReference type="ARBA" id="ARBA00048819"/>
    </source>
</evidence>
<dbReference type="InterPro" id="IPR014746">
    <property type="entry name" value="Gln_synth/guanido_kin_cat_dom"/>
</dbReference>
<dbReference type="Proteomes" id="UP001602013">
    <property type="component" value="Unassembled WGS sequence"/>
</dbReference>
<accession>A0ABW6SYZ3</accession>
<dbReference type="InterPro" id="IPR017809">
    <property type="entry name" value="EgtA_Actinobacteria"/>
</dbReference>
<dbReference type="RefSeq" id="WP_387416488.1">
    <property type="nucleotide sequence ID" value="NZ_JBIASD010000029.1"/>
</dbReference>
<dbReference type="Pfam" id="PF04107">
    <property type="entry name" value="GCS2"/>
    <property type="match status" value="1"/>
</dbReference>
<keyword evidence="2 5" id="KW-0547">Nucleotide-binding</keyword>
<evidence type="ECO:0000313" key="7">
    <source>
        <dbReference type="Proteomes" id="UP001602013"/>
    </source>
</evidence>
<evidence type="ECO:0000256" key="2">
    <source>
        <dbReference type="ARBA" id="ARBA00022741"/>
    </source>
</evidence>
<name>A0ABW6SYZ3_9ACTN</name>
<reference evidence="6 7" key="1">
    <citation type="submission" date="2024-10" db="EMBL/GenBank/DDBJ databases">
        <title>The Natural Products Discovery Center: Release of the First 8490 Sequenced Strains for Exploring Actinobacteria Biosynthetic Diversity.</title>
        <authorList>
            <person name="Kalkreuter E."/>
            <person name="Kautsar S.A."/>
            <person name="Yang D."/>
            <person name="Bader C.D."/>
            <person name="Teijaro C.N."/>
            <person name="Fluegel L."/>
            <person name="Davis C.M."/>
            <person name="Simpson J.R."/>
            <person name="Lauterbach L."/>
            <person name="Steele A.D."/>
            <person name="Gui C."/>
            <person name="Meng S."/>
            <person name="Li G."/>
            <person name="Viehrig K."/>
            <person name="Ye F."/>
            <person name="Su P."/>
            <person name="Kiefer A.F."/>
            <person name="Nichols A."/>
            <person name="Cepeda A.J."/>
            <person name="Yan W."/>
            <person name="Fan B."/>
            <person name="Jiang Y."/>
            <person name="Adhikari A."/>
            <person name="Zheng C.-J."/>
            <person name="Schuster L."/>
            <person name="Cowan T.M."/>
            <person name="Smanski M.J."/>
            <person name="Chevrette M.G."/>
            <person name="De Carvalho L.P.S."/>
            <person name="Shen B."/>
        </authorList>
    </citation>
    <scope>NUCLEOTIDE SEQUENCE [LARGE SCALE GENOMIC DNA]</scope>
    <source>
        <strain evidence="6 7">NPDC002173</strain>
    </source>
</reference>
<dbReference type="Gene3D" id="3.30.590.20">
    <property type="match status" value="1"/>
</dbReference>
<dbReference type="PANTHER" id="PTHR34378">
    <property type="entry name" value="GLUTAMATE--CYSTEINE LIGASE, CHLOROPLASTIC"/>
    <property type="match status" value="1"/>
</dbReference>
<comment type="catalytic activity">
    <reaction evidence="4 5">
        <text>L-cysteine + L-glutamate + ATP = gamma-L-glutamyl-L-cysteine + ADP + phosphate + H(+)</text>
        <dbReference type="Rhea" id="RHEA:13285"/>
        <dbReference type="ChEBI" id="CHEBI:15378"/>
        <dbReference type="ChEBI" id="CHEBI:29985"/>
        <dbReference type="ChEBI" id="CHEBI:30616"/>
        <dbReference type="ChEBI" id="CHEBI:35235"/>
        <dbReference type="ChEBI" id="CHEBI:43474"/>
        <dbReference type="ChEBI" id="CHEBI:58173"/>
        <dbReference type="ChEBI" id="CHEBI:456216"/>
        <dbReference type="EC" id="6.3.2.2"/>
    </reaction>
</comment>
<comment type="caution">
    <text evidence="6">The sequence shown here is derived from an EMBL/GenBank/DDBJ whole genome shotgun (WGS) entry which is preliminary data.</text>
</comment>
<dbReference type="GO" id="GO:0016874">
    <property type="term" value="F:ligase activity"/>
    <property type="evidence" value="ECO:0007669"/>
    <property type="project" value="UniProtKB-KW"/>
</dbReference>
<organism evidence="6 7">
    <name type="scientific">Microtetraspora malaysiensis</name>
    <dbReference type="NCBI Taxonomy" id="161358"/>
    <lineage>
        <taxon>Bacteria</taxon>
        <taxon>Bacillati</taxon>
        <taxon>Actinomycetota</taxon>
        <taxon>Actinomycetes</taxon>
        <taxon>Streptosporangiales</taxon>
        <taxon>Streptosporangiaceae</taxon>
        <taxon>Microtetraspora</taxon>
    </lineage>
</organism>
<dbReference type="InterPro" id="IPR006336">
    <property type="entry name" value="GCS2"/>
</dbReference>
<keyword evidence="3 5" id="KW-0067">ATP-binding</keyword>
<protein>
    <recommendedName>
        <fullName evidence="5">Glutamate--cysteine ligase EgtA</fullName>
        <ecNumber evidence="5">6.3.2.2</ecNumber>
    </recommendedName>
    <alternativeName>
        <fullName evidence="5">Gamma-glutamylcysteine synthase</fullName>
        <shortName evidence="5">GCS</shortName>
        <shortName evidence="5">Gamma-ECS</shortName>
    </alternativeName>
</protein>